<organism evidence="3 4">
    <name type="scientific">Ramazzottius varieornatus</name>
    <name type="common">Water bear</name>
    <name type="synonym">Tardigrade</name>
    <dbReference type="NCBI Taxonomy" id="947166"/>
    <lineage>
        <taxon>Eukaryota</taxon>
        <taxon>Metazoa</taxon>
        <taxon>Ecdysozoa</taxon>
        <taxon>Tardigrada</taxon>
        <taxon>Eutardigrada</taxon>
        <taxon>Parachela</taxon>
        <taxon>Hypsibioidea</taxon>
        <taxon>Ramazzottiidae</taxon>
        <taxon>Ramazzottius</taxon>
    </lineage>
</organism>
<evidence type="ECO:0000313" key="3">
    <source>
        <dbReference type="EMBL" id="GAV06535.1"/>
    </source>
</evidence>
<keyword evidence="2" id="KW-0472">Membrane</keyword>
<evidence type="ECO:0000256" key="2">
    <source>
        <dbReference type="SAM" id="Phobius"/>
    </source>
</evidence>
<keyword evidence="4" id="KW-1185">Reference proteome</keyword>
<evidence type="ECO:0000313" key="4">
    <source>
        <dbReference type="Proteomes" id="UP000186922"/>
    </source>
</evidence>
<name>A0A1D1VYQ2_RAMVA</name>
<dbReference type="Pfam" id="PF15158">
    <property type="entry name" value="TMEM249"/>
    <property type="match status" value="1"/>
</dbReference>
<reference evidence="3 4" key="1">
    <citation type="journal article" date="2016" name="Nat. Commun.">
        <title>Extremotolerant tardigrade genome and improved radiotolerance of human cultured cells by tardigrade-unique protein.</title>
        <authorList>
            <person name="Hashimoto T."/>
            <person name="Horikawa D.D."/>
            <person name="Saito Y."/>
            <person name="Kuwahara H."/>
            <person name="Kozuka-Hata H."/>
            <person name="Shin-I T."/>
            <person name="Minakuchi Y."/>
            <person name="Ohishi K."/>
            <person name="Motoyama A."/>
            <person name="Aizu T."/>
            <person name="Enomoto A."/>
            <person name="Kondo K."/>
            <person name="Tanaka S."/>
            <person name="Hara Y."/>
            <person name="Koshikawa S."/>
            <person name="Sagara H."/>
            <person name="Miura T."/>
            <person name="Yokobori S."/>
            <person name="Miyagawa K."/>
            <person name="Suzuki Y."/>
            <person name="Kubo T."/>
            <person name="Oyama M."/>
            <person name="Kohara Y."/>
            <person name="Fujiyama A."/>
            <person name="Arakawa K."/>
            <person name="Katayama T."/>
            <person name="Toyoda A."/>
            <person name="Kunieda T."/>
        </authorList>
    </citation>
    <scope>NUCLEOTIDE SEQUENCE [LARGE SCALE GENOMIC DNA]</scope>
    <source>
        <strain evidence="3 4">YOKOZUNA-1</strain>
    </source>
</reference>
<gene>
    <name evidence="3" type="primary">RvY_16504-1</name>
    <name evidence="3" type="synonym">RvY_16504.1</name>
    <name evidence="3" type="ORF">RvY_16504</name>
</gene>
<feature type="transmembrane region" description="Helical" evidence="2">
    <location>
        <begin position="55"/>
        <end position="73"/>
    </location>
</feature>
<feature type="region of interest" description="Disordered" evidence="1">
    <location>
        <begin position="330"/>
        <end position="370"/>
    </location>
</feature>
<proteinExistence type="predicted"/>
<dbReference type="PANTHER" id="PTHR35442">
    <property type="entry name" value="TRANSMEMBRANE PROTEIN 249"/>
    <property type="match status" value="1"/>
</dbReference>
<dbReference type="EMBL" id="BDGG01000013">
    <property type="protein sequence ID" value="GAV06535.1"/>
    <property type="molecule type" value="Genomic_DNA"/>
</dbReference>
<dbReference type="PANTHER" id="PTHR35442:SF1">
    <property type="entry name" value="CATION CHANNEL SPERM-ASSOCIATED AUXILIARY SUBUNIT TMEM249"/>
    <property type="match status" value="1"/>
</dbReference>
<feature type="region of interest" description="Disordered" evidence="1">
    <location>
        <begin position="552"/>
        <end position="584"/>
    </location>
</feature>
<comment type="caution">
    <text evidence="3">The sequence shown here is derived from an EMBL/GenBank/DDBJ whole genome shotgun (WGS) entry which is preliminary data.</text>
</comment>
<keyword evidence="2" id="KW-0812">Transmembrane</keyword>
<sequence length="584" mass="67466">MCNWHTFKKRLKTWAFRAPESQLVKFSRVNPAYPFERRTYGVYVFSKKYTNHLRTAFWLLLACGIYFAIIFTGDPANYITRIDTLFFPVIGTFIAFWLIWRFSWSHTIVLNYPKFRYEYYIGEQIMSVGPVVDLYVRMKVLFAGEEDMFYHIAIGAKYIPEIEFTQLSANGNLYRRVGKRLAETLHVNYFDIMDLSPLHDCRHPTTRHLDNLMHKNPGMRRQIEQQMDQKFLVAKLDRFRKCDPDPLDQTIDPCDKPNWPFSKPDALDLGVPLERVKRIRAEERALRTMGWYLRQIPLAFSRCFRSFKNSIIGRSHDENIELYEQHKPLLDQTPDKLPPADQKPEATDQLFVSKGGPPANFPQEKPAENTPVAPVEIIVVPPPEDTQLPTTPTTEKPAAPAVSPEEEEELDDQMRYELISELNAAERELFWSKAAQLVLPFRTGKFTHKMPLSLEQQTTMTRVTRFMTLRNQVKGTGQEVPPIPENMDFVNVYMAHRKYPKFYQAALLEMDPRWTRKFKYAGRNNQVHPVTPPKSAVPTIPGMVDERTPLVQSAPMSTVASPRSRGKLVVDPNGPPADANASPV</sequence>
<feature type="compositionally biased region" description="Polar residues" evidence="1">
    <location>
        <begin position="552"/>
        <end position="561"/>
    </location>
</feature>
<feature type="region of interest" description="Disordered" evidence="1">
    <location>
        <begin position="383"/>
        <end position="409"/>
    </location>
</feature>
<protein>
    <submittedName>
        <fullName evidence="3">Uncharacterized protein</fullName>
    </submittedName>
</protein>
<dbReference type="AlphaFoldDB" id="A0A1D1VYQ2"/>
<keyword evidence="2" id="KW-1133">Transmembrane helix</keyword>
<evidence type="ECO:0000256" key="1">
    <source>
        <dbReference type="SAM" id="MobiDB-lite"/>
    </source>
</evidence>
<dbReference type="Proteomes" id="UP000186922">
    <property type="component" value="Unassembled WGS sequence"/>
</dbReference>
<dbReference type="OrthoDB" id="5519333at2759"/>
<dbReference type="InterPro" id="IPR027861">
    <property type="entry name" value="TMEM249"/>
</dbReference>
<feature type="transmembrane region" description="Helical" evidence="2">
    <location>
        <begin position="85"/>
        <end position="104"/>
    </location>
</feature>
<accession>A0A1D1VYQ2</accession>
<feature type="compositionally biased region" description="Low complexity" evidence="1">
    <location>
        <begin position="389"/>
        <end position="403"/>
    </location>
</feature>